<dbReference type="EMBL" id="CAJVQB010002869">
    <property type="protein sequence ID" value="CAG8589930.1"/>
    <property type="molecule type" value="Genomic_DNA"/>
</dbReference>
<dbReference type="Proteomes" id="UP000789901">
    <property type="component" value="Unassembled WGS sequence"/>
</dbReference>
<evidence type="ECO:0000313" key="1">
    <source>
        <dbReference type="EMBL" id="CAG8589930.1"/>
    </source>
</evidence>
<gene>
    <name evidence="1" type="ORF">GMARGA_LOCUS6356</name>
</gene>
<organism evidence="1 2">
    <name type="scientific">Gigaspora margarita</name>
    <dbReference type="NCBI Taxonomy" id="4874"/>
    <lineage>
        <taxon>Eukaryota</taxon>
        <taxon>Fungi</taxon>
        <taxon>Fungi incertae sedis</taxon>
        <taxon>Mucoromycota</taxon>
        <taxon>Glomeromycotina</taxon>
        <taxon>Glomeromycetes</taxon>
        <taxon>Diversisporales</taxon>
        <taxon>Gigasporaceae</taxon>
        <taxon>Gigaspora</taxon>
    </lineage>
</organism>
<proteinExistence type="predicted"/>
<accession>A0ABN7UGC7</accession>
<name>A0ABN7UGC7_GIGMA</name>
<reference evidence="1 2" key="1">
    <citation type="submission" date="2021-06" db="EMBL/GenBank/DDBJ databases">
        <authorList>
            <person name="Kallberg Y."/>
            <person name="Tangrot J."/>
            <person name="Rosling A."/>
        </authorList>
    </citation>
    <scope>NUCLEOTIDE SEQUENCE [LARGE SCALE GENOMIC DNA]</scope>
    <source>
        <strain evidence="1 2">120-4 pot B 10/14</strain>
    </source>
</reference>
<comment type="caution">
    <text evidence="1">The sequence shown here is derived from an EMBL/GenBank/DDBJ whole genome shotgun (WGS) entry which is preliminary data.</text>
</comment>
<protein>
    <submittedName>
        <fullName evidence="1">34687_t:CDS:1</fullName>
    </submittedName>
</protein>
<keyword evidence="2" id="KW-1185">Reference proteome</keyword>
<sequence>MSGLNVFRVNNFVPFLVIRSSVFQVSALALQISHIDPLINQINDLIKESGLSSIEELQNSQN</sequence>
<evidence type="ECO:0000313" key="2">
    <source>
        <dbReference type="Proteomes" id="UP000789901"/>
    </source>
</evidence>